<evidence type="ECO:0000256" key="1">
    <source>
        <dbReference type="ARBA" id="ARBA00000900"/>
    </source>
</evidence>
<dbReference type="FunCoup" id="D3B1Y3">
    <property type="interactions" value="542"/>
</dbReference>
<dbReference type="GO" id="GO:0071596">
    <property type="term" value="P:ubiquitin-dependent protein catabolic process via the N-end rule pathway"/>
    <property type="evidence" value="ECO:0007669"/>
    <property type="project" value="UniProtKB-UniRule"/>
</dbReference>
<evidence type="ECO:0000313" key="12">
    <source>
        <dbReference type="EMBL" id="EFA85307.1"/>
    </source>
</evidence>
<dbReference type="OMA" id="CQMFELP"/>
<keyword evidence="13" id="KW-1185">Reference proteome</keyword>
<dbReference type="Pfam" id="PF18995">
    <property type="entry name" value="PRT6_C"/>
    <property type="match status" value="1"/>
</dbReference>
<dbReference type="Proteomes" id="UP000001396">
    <property type="component" value="Unassembled WGS sequence"/>
</dbReference>
<comment type="pathway">
    <text evidence="2 10">Protein modification; protein ubiquitination.</text>
</comment>
<dbReference type="GO" id="GO:0000151">
    <property type="term" value="C:ubiquitin ligase complex"/>
    <property type="evidence" value="ECO:0007669"/>
    <property type="project" value="TreeGrafter"/>
</dbReference>
<keyword evidence="7 10" id="KW-0862">Zinc</keyword>
<evidence type="ECO:0000256" key="3">
    <source>
        <dbReference type="ARBA" id="ARBA00022679"/>
    </source>
</evidence>
<feature type="domain" description="UBR-type" evidence="11">
    <location>
        <begin position="139"/>
        <end position="210"/>
    </location>
</feature>
<comment type="function">
    <text evidence="10">Ubiquitin ligase protein which is a component of the N-end rule pathway. Recognizes and binds to proteins bearing specific N-terminal residues that are destabilizing according to the N-end rule, leading to their ubiquitination and subsequent degradation.</text>
</comment>
<feature type="zinc finger region" description="UBR-type" evidence="9">
    <location>
        <begin position="139"/>
        <end position="210"/>
    </location>
</feature>
<dbReference type="InParanoid" id="D3B1Y3"/>
<dbReference type="GO" id="GO:0008270">
    <property type="term" value="F:zinc ion binding"/>
    <property type="evidence" value="ECO:0007669"/>
    <property type="project" value="UniProtKB-UniRule"/>
</dbReference>
<name>D3B1Y3_HETP5</name>
<keyword evidence="3 10" id="KW-0808">Transferase</keyword>
<reference evidence="12 13" key="1">
    <citation type="journal article" date="2011" name="Genome Res.">
        <title>Phylogeny-wide analysis of social amoeba genomes highlights ancient origins for complex intercellular communication.</title>
        <authorList>
            <person name="Heidel A.J."/>
            <person name="Lawal H.M."/>
            <person name="Felder M."/>
            <person name="Schilde C."/>
            <person name="Helps N.R."/>
            <person name="Tunggal B."/>
            <person name="Rivero F."/>
            <person name="John U."/>
            <person name="Schleicher M."/>
            <person name="Eichinger L."/>
            <person name="Platzer M."/>
            <person name="Noegel A.A."/>
            <person name="Schaap P."/>
            <person name="Gloeckner G."/>
        </authorList>
    </citation>
    <scope>NUCLEOTIDE SEQUENCE [LARGE SCALE GENOMIC DNA]</scope>
    <source>
        <strain evidence="13">ATCC 26659 / Pp 5 / PN500</strain>
    </source>
</reference>
<dbReference type="UniPathway" id="UPA00143"/>
<keyword evidence="4 10" id="KW-0479">Metal-binding</keyword>
<accession>D3B1Y3</accession>
<dbReference type="FunFam" id="2.10.110.30:FF:000002">
    <property type="entry name" value="Putative e3 ubiquitin-protein ligase ubr3"/>
    <property type="match status" value="1"/>
</dbReference>
<dbReference type="GeneID" id="31357833"/>
<evidence type="ECO:0000256" key="4">
    <source>
        <dbReference type="ARBA" id="ARBA00022723"/>
    </source>
</evidence>
<dbReference type="InterPro" id="IPR003126">
    <property type="entry name" value="Znf_UBR"/>
</dbReference>
<protein>
    <recommendedName>
        <fullName evidence="10">E3 ubiquitin-protein ligase</fullName>
        <ecNumber evidence="10">2.3.2.27</ecNumber>
    </recommendedName>
</protein>
<dbReference type="GO" id="GO:0061630">
    <property type="term" value="F:ubiquitin protein ligase activity"/>
    <property type="evidence" value="ECO:0007669"/>
    <property type="project" value="UniProtKB-UniRule"/>
</dbReference>
<comment type="similarity">
    <text evidence="8 10">Belongs to the E3 ubiquitin-protein ligase UBR1-like family.</text>
</comment>
<keyword evidence="5 10" id="KW-0863">Zinc-finger</keyword>
<dbReference type="PANTHER" id="PTHR21497:SF37">
    <property type="entry name" value="E3 UBIQUITIN-PROTEIN LIGASE"/>
    <property type="match status" value="1"/>
</dbReference>
<dbReference type="CDD" id="cd19673">
    <property type="entry name" value="UBR-box_UBR3"/>
    <property type="match status" value="1"/>
</dbReference>
<dbReference type="EMBL" id="ADBJ01000008">
    <property type="protein sequence ID" value="EFA85307.1"/>
    <property type="molecule type" value="Genomic_DNA"/>
</dbReference>
<dbReference type="PANTHER" id="PTHR21497">
    <property type="entry name" value="UBIQUITIN LIGASE E3 ALPHA-RELATED"/>
    <property type="match status" value="1"/>
</dbReference>
<dbReference type="InterPro" id="IPR039164">
    <property type="entry name" value="UBR1-like"/>
</dbReference>
<dbReference type="GO" id="GO:0016567">
    <property type="term" value="P:protein ubiquitination"/>
    <property type="evidence" value="ECO:0007669"/>
    <property type="project" value="UniProtKB-UniRule"/>
</dbReference>
<sequence>MDRLEPNDEGHEEYQVGEEDEVGGDYMTNLFSNLSRLIQDAADSLDPNVMADALSFDDHQQKFINSYQYFLGALLGNSAVTTPKLGVPEYGADEFTFGAYTEALKKITSKSDISSLIQEFLNIKESLLELVGTELYKFPYCKYEWDNGGVYVRCLNCEENALGCICVDCFKKGEHTDHEIIIENSSQGGCCDCGNPDIWKTSGFCSDHFLHDKPTYPPKLLEPEVRKRLHLFVRFLIDFTLSEIQAQEDITISESEKMDKKERLAVIIQWIEEVSTQSYPLSHILSEEFTLQTLDATCFDLHKPQPLPFQTTGDTELDTKLMPPISSKSPILILLQYIKLRPLFLSQVKVLFLSLMGNPLFKIVMCDEFLKYYSKLEPNIAAISVGLSYLTCQMYEVPSIVVPFATGYSKSNIIITILTQIQSCFEHRFTYDLSNRSERLSFEEFMSKFTDSQYLTRYFRHQQVTEYAYNNDFIINKFLSLLGDIQGFIPITRALDVALPFELPIMGSSISIESDMLDALNKFFEKLKQLKLNPTKYISLILDHMNFSNKKYFTFNNYELPSNDIFNGVDTVSIHSPLNRLIGILILSMINGSDYNQSEIKSLINNKQLLSIVSESLLPIVLVSQFQNRYWQKNLNVEEFKSFHLWSFLQNDLFNIQYSSILLGPNYFLNVLISTFTSNYKSTKEYPHCLNDLLTLVIRVLQFRKSSMHSYEEVRYSIIQSLFDSVEYHSKLVINRRDFYSRHLESDVEKAIQEVSTVSGASKKHSLKPEYFDRYDYYYPYHLRSTPESTLEKYHEYQKSEYSTFPLPCKLDALHPNLSAVNQLFDEPLIYQIAFSTLLSFVHPSYQMKVKFESLSNFKDSEYFIPSPTNNQSELDQAANHILYLLSMAMRNFKESTMNTLRYDEVSNIRSTFKSYLLNENNNNNQQMEKPISILNIVQPYQVIVDSTSNTIKPISIFDLVTDLFEIIECKHKFISKKNLICNLLISVNEFDSSVNQYFTNRKMSIDEVINIETEKEERIKKEESLKRQMMIKEKMMQQQLQFLQNNDQFDNEESSNADTEANAIVCLSCKSSRNSSSDPLCAIGGVEGSHTGSLSKRQTILKHYPAVPLEVEKEYTDTGAIYYTSTTDPQNVDEKLFLSQLGYPLNVRCCDHYVHKSCIDSFVTPGTFFKCPLCNRVSCILLPIDNQSRNKDIQKDCMEIIIVCDTVFRSEPDITEKHVQQFLWKYPLTLIESIEVTSRLIDYYNEEYDVPYYVFSETEFQRRLKTLRLLYFNIKTFVDLENTGPFDLWGDSSADYDPFILATYNHYLNNNDSSDSKLQIRKAYERLIFIVFSNAIKRLITPSGRMTDKQGDDWYKGNMESFIKFIEDSDGDQKETYAKVANTLDEALTPFLRKSLLFKHCVTTNFEKPLNIDQHQVPITLETFSSVEFLLKSLELPNWREVLPNFLYQDKNFSKFKYHFLSFSLPPVTPKFIDLPQKYVDFFVKHVESTVNANTPKGICLFCGNSVKYDKEKETAMVLHTTICSHGIGLYLHVTESTLTVHSSIENKIVEQSNLYFNKFGEASTRIKDNLELRKSFLKQLYIAWLKGSISEKY</sequence>
<organism evidence="12 13">
    <name type="scientific">Heterostelium pallidum (strain ATCC 26659 / Pp 5 / PN500)</name>
    <name type="common">Cellular slime mold</name>
    <name type="synonym">Polysphondylium pallidum</name>
    <dbReference type="NCBI Taxonomy" id="670386"/>
    <lineage>
        <taxon>Eukaryota</taxon>
        <taxon>Amoebozoa</taxon>
        <taxon>Evosea</taxon>
        <taxon>Eumycetozoa</taxon>
        <taxon>Dictyostelia</taxon>
        <taxon>Acytosteliales</taxon>
        <taxon>Acytosteliaceae</taxon>
        <taxon>Heterostelium</taxon>
    </lineage>
</organism>
<gene>
    <name evidence="12" type="ORF">PPL_02308</name>
</gene>
<comment type="caution">
    <text evidence="12">The sequence shown here is derived from an EMBL/GenBank/DDBJ whole genome shotgun (WGS) entry which is preliminary data.</text>
</comment>
<dbReference type="STRING" id="670386.D3B1Y3"/>
<keyword evidence="6 10" id="KW-0833">Ubl conjugation pathway</keyword>
<evidence type="ECO:0000256" key="10">
    <source>
        <dbReference type="RuleBase" id="RU366018"/>
    </source>
</evidence>
<dbReference type="SMART" id="SM00396">
    <property type="entry name" value="ZnF_UBR1"/>
    <property type="match status" value="1"/>
</dbReference>
<evidence type="ECO:0000313" key="13">
    <source>
        <dbReference type="Proteomes" id="UP000001396"/>
    </source>
</evidence>
<dbReference type="InterPro" id="IPR044046">
    <property type="entry name" value="E3_ligase_UBR-like_C"/>
</dbReference>
<comment type="catalytic activity">
    <reaction evidence="1 10">
        <text>S-ubiquitinyl-[E2 ubiquitin-conjugating enzyme]-L-cysteine + [acceptor protein]-L-lysine = [E2 ubiquitin-conjugating enzyme]-L-cysteine + N(6)-ubiquitinyl-[acceptor protein]-L-lysine.</text>
        <dbReference type="EC" id="2.3.2.27"/>
    </reaction>
</comment>
<evidence type="ECO:0000256" key="9">
    <source>
        <dbReference type="PROSITE-ProRule" id="PRU00508"/>
    </source>
</evidence>
<dbReference type="Pfam" id="PF02207">
    <property type="entry name" value="zf-UBR"/>
    <property type="match status" value="1"/>
</dbReference>
<dbReference type="GO" id="GO:0005737">
    <property type="term" value="C:cytoplasm"/>
    <property type="evidence" value="ECO:0007669"/>
    <property type="project" value="TreeGrafter"/>
</dbReference>
<evidence type="ECO:0000256" key="7">
    <source>
        <dbReference type="ARBA" id="ARBA00022833"/>
    </source>
</evidence>
<dbReference type="Gene3D" id="2.10.110.30">
    <property type="match status" value="1"/>
</dbReference>
<evidence type="ECO:0000256" key="8">
    <source>
        <dbReference type="ARBA" id="ARBA00046341"/>
    </source>
</evidence>
<evidence type="ECO:0000256" key="5">
    <source>
        <dbReference type="ARBA" id="ARBA00022771"/>
    </source>
</evidence>
<evidence type="ECO:0000256" key="2">
    <source>
        <dbReference type="ARBA" id="ARBA00004906"/>
    </source>
</evidence>
<dbReference type="PROSITE" id="PS51157">
    <property type="entry name" value="ZF_UBR"/>
    <property type="match status" value="1"/>
</dbReference>
<dbReference type="RefSeq" id="XP_020437416.1">
    <property type="nucleotide sequence ID" value="XM_020573299.1"/>
</dbReference>
<evidence type="ECO:0000256" key="6">
    <source>
        <dbReference type="ARBA" id="ARBA00022786"/>
    </source>
</evidence>
<proteinExistence type="inferred from homology"/>
<evidence type="ECO:0000259" key="11">
    <source>
        <dbReference type="PROSITE" id="PS51157"/>
    </source>
</evidence>
<dbReference type="EC" id="2.3.2.27" evidence="10"/>